<evidence type="ECO:0000313" key="3">
    <source>
        <dbReference type="EMBL" id="RDU21877.1"/>
    </source>
</evidence>
<protein>
    <submittedName>
        <fullName evidence="3">Class I SAM-dependent methyltransferase</fullName>
    </submittedName>
</protein>
<dbReference type="SUPFAM" id="SSF53335">
    <property type="entry name" value="S-adenosyl-L-methionine-dependent methyltransferases"/>
    <property type="match status" value="1"/>
</dbReference>
<dbReference type="InterPro" id="IPR029063">
    <property type="entry name" value="SAM-dependent_MTases_sf"/>
</dbReference>
<keyword evidence="1 3" id="KW-0808">Transferase</keyword>
<dbReference type="GO" id="GO:0032259">
    <property type="term" value="P:methylation"/>
    <property type="evidence" value="ECO:0007669"/>
    <property type="project" value="UniProtKB-KW"/>
</dbReference>
<evidence type="ECO:0000256" key="1">
    <source>
        <dbReference type="ARBA" id="ARBA00022679"/>
    </source>
</evidence>
<reference evidence="3 4" key="1">
    <citation type="submission" date="2018-07" db="EMBL/GenBank/DDBJ databases">
        <title>Anaerosacharophilus polymeroproducens gen. nov. sp. nov., an anaerobic bacterium isolated from salt field.</title>
        <authorList>
            <person name="Kim W."/>
            <person name="Yang S.-H."/>
            <person name="Oh J."/>
            <person name="Lee J.-H."/>
            <person name="Kwon K.K."/>
        </authorList>
    </citation>
    <scope>NUCLEOTIDE SEQUENCE [LARGE SCALE GENOMIC DNA]</scope>
    <source>
        <strain evidence="3 4">MCWD5</strain>
    </source>
</reference>
<keyword evidence="4" id="KW-1185">Reference proteome</keyword>
<evidence type="ECO:0000313" key="4">
    <source>
        <dbReference type="Proteomes" id="UP000255036"/>
    </source>
</evidence>
<dbReference type="Pfam" id="PF13649">
    <property type="entry name" value="Methyltransf_25"/>
    <property type="match status" value="1"/>
</dbReference>
<dbReference type="GO" id="GO:0008168">
    <property type="term" value="F:methyltransferase activity"/>
    <property type="evidence" value="ECO:0007669"/>
    <property type="project" value="UniProtKB-KW"/>
</dbReference>
<dbReference type="InterPro" id="IPR041698">
    <property type="entry name" value="Methyltransf_25"/>
</dbReference>
<organism evidence="3 4">
    <name type="scientific">Anaerosacchariphilus polymeriproducens</name>
    <dbReference type="NCBI Taxonomy" id="1812858"/>
    <lineage>
        <taxon>Bacteria</taxon>
        <taxon>Bacillati</taxon>
        <taxon>Bacillota</taxon>
        <taxon>Clostridia</taxon>
        <taxon>Lachnospirales</taxon>
        <taxon>Lachnospiraceae</taxon>
        <taxon>Anaerosacchariphilus</taxon>
    </lineage>
</organism>
<gene>
    <name evidence="3" type="ORF">DWV06_18010</name>
</gene>
<accession>A0A371AQN3</accession>
<feature type="domain" description="Methyltransferase" evidence="2">
    <location>
        <begin position="47"/>
        <end position="141"/>
    </location>
</feature>
<comment type="caution">
    <text evidence="3">The sequence shown here is derived from an EMBL/GenBank/DDBJ whole genome shotgun (WGS) entry which is preliminary data.</text>
</comment>
<dbReference type="PANTHER" id="PTHR43861">
    <property type="entry name" value="TRANS-ACONITATE 2-METHYLTRANSFERASE-RELATED"/>
    <property type="match status" value="1"/>
</dbReference>
<dbReference type="CDD" id="cd02440">
    <property type="entry name" value="AdoMet_MTases"/>
    <property type="match status" value="1"/>
</dbReference>
<proteinExistence type="predicted"/>
<dbReference type="Proteomes" id="UP000255036">
    <property type="component" value="Unassembled WGS sequence"/>
</dbReference>
<dbReference type="AlphaFoldDB" id="A0A371AQN3"/>
<evidence type="ECO:0000259" key="2">
    <source>
        <dbReference type="Pfam" id="PF13649"/>
    </source>
</evidence>
<name>A0A371AQN3_9FIRM</name>
<dbReference type="EMBL" id="QRCT01000051">
    <property type="protein sequence ID" value="RDU21877.1"/>
    <property type="molecule type" value="Genomic_DNA"/>
</dbReference>
<sequence length="226" mass="25694">MTKLEKSFNEFWEEQFKNGWGGKWPCEEVIRFVARNFYKKDRANTKILDFGCGAGAHTWYLAKEGFDTYAFDGSASAIERLKVMLQQENLVADVQVKDGLQLDYPSEMFDGVIDNAVIYSNRIAHIKSMYTDIYHMLKQGGKLLTSSLFTTNTTGYKDGEELEHNTFINIKSGPTAGGQTAHFFEDGEIEKILSEIGFYNIQVDILKRTDQGSKLVIEYFVVSAEK</sequence>
<keyword evidence="3" id="KW-0489">Methyltransferase</keyword>
<dbReference type="Gene3D" id="3.40.50.150">
    <property type="entry name" value="Vaccinia Virus protein VP39"/>
    <property type="match status" value="1"/>
</dbReference>